<feature type="transmembrane region" description="Helical" evidence="6">
    <location>
        <begin position="180"/>
        <end position="197"/>
    </location>
</feature>
<feature type="transmembrane region" description="Helical" evidence="6">
    <location>
        <begin position="40"/>
        <end position="65"/>
    </location>
</feature>
<keyword evidence="9" id="KW-1185">Reference proteome</keyword>
<evidence type="ECO:0000256" key="4">
    <source>
        <dbReference type="ARBA" id="ARBA00022989"/>
    </source>
</evidence>
<evidence type="ECO:0000256" key="1">
    <source>
        <dbReference type="ARBA" id="ARBA00004651"/>
    </source>
</evidence>
<organism evidence="8 9">
    <name type="scientific">Paenibacillus provencensis</name>
    <dbReference type="NCBI Taxonomy" id="441151"/>
    <lineage>
        <taxon>Bacteria</taxon>
        <taxon>Bacillati</taxon>
        <taxon>Bacillota</taxon>
        <taxon>Bacilli</taxon>
        <taxon>Bacillales</taxon>
        <taxon>Paenibacillaceae</taxon>
        <taxon>Paenibacillus</taxon>
    </lineage>
</organism>
<keyword evidence="3 6" id="KW-0812">Transmembrane</keyword>
<comment type="similarity">
    <text evidence="6">Belongs to the TVP38/TMEM64 family.</text>
</comment>
<evidence type="ECO:0000313" key="8">
    <source>
        <dbReference type="EMBL" id="MFD1126931.1"/>
    </source>
</evidence>
<feature type="domain" description="VTT" evidence="7">
    <location>
        <begin position="52"/>
        <end position="169"/>
    </location>
</feature>
<evidence type="ECO:0000256" key="5">
    <source>
        <dbReference type="ARBA" id="ARBA00023136"/>
    </source>
</evidence>
<gene>
    <name evidence="8" type="ORF">ACFQ3J_01960</name>
</gene>
<name>A0ABW3PT49_9BACL</name>
<reference evidence="9" key="1">
    <citation type="journal article" date="2019" name="Int. J. Syst. Evol. Microbiol.">
        <title>The Global Catalogue of Microorganisms (GCM) 10K type strain sequencing project: providing services to taxonomists for standard genome sequencing and annotation.</title>
        <authorList>
            <consortium name="The Broad Institute Genomics Platform"/>
            <consortium name="The Broad Institute Genome Sequencing Center for Infectious Disease"/>
            <person name="Wu L."/>
            <person name="Ma J."/>
        </authorList>
    </citation>
    <scope>NUCLEOTIDE SEQUENCE [LARGE SCALE GENOMIC DNA]</scope>
    <source>
        <strain evidence="9">CCUG 53519</strain>
    </source>
</reference>
<comment type="caution">
    <text evidence="8">The sequence shown here is derived from an EMBL/GenBank/DDBJ whole genome shotgun (WGS) entry which is preliminary data.</text>
</comment>
<dbReference type="InterPro" id="IPR032816">
    <property type="entry name" value="VTT_dom"/>
</dbReference>
<dbReference type="InterPro" id="IPR015414">
    <property type="entry name" value="TMEM64"/>
</dbReference>
<dbReference type="PANTHER" id="PTHR12677:SF59">
    <property type="entry name" value="GOLGI APPARATUS MEMBRANE PROTEIN TVP38-RELATED"/>
    <property type="match status" value="1"/>
</dbReference>
<evidence type="ECO:0000256" key="2">
    <source>
        <dbReference type="ARBA" id="ARBA00022475"/>
    </source>
</evidence>
<proteinExistence type="inferred from homology"/>
<keyword evidence="5 6" id="KW-0472">Membrane</keyword>
<accession>A0ABW3PT49</accession>
<comment type="caution">
    <text evidence="6">Lacks conserved residue(s) required for the propagation of feature annotation.</text>
</comment>
<dbReference type="Proteomes" id="UP001597169">
    <property type="component" value="Unassembled WGS sequence"/>
</dbReference>
<feature type="transmembrane region" description="Helical" evidence="6">
    <location>
        <begin position="72"/>
        <end position="93"/>
    </location>
</feature>
<evidence type="ECO:0000313" key="9">
    <source>
        <dbReference type="Proteomes" id="UP001597169"/>
    </source>
</evidence>
<protein>
    <recommendedName>
        <fullName evidence="6">TVP38/TMEM64 family membrane protein</fullName>
    </recommendedName>
</protein>
<dbReference type="PANTHER" id="PTHR12677">
    <property type="entry name" value="GOLGI APPARATUS MEMBRANE PROTEIN TVP38-RELATED"/>
    <property type="match status" value="1"/>
</dbReference>
<dbReference type="RefSeq" id="WP_251580962.1">
    <property type="nucleotide sequence ID" value="NZ_JBHTKX010000001.1"/>
</dbReference>
<comment type="subcellular location">
    <subcellularLocation>
        <location evidence="1 6">Cell membrane</location>
        <topology evidence="1 6">Multi-pass membrane protein</topology>
    </subcellularLocation>
</comment>
<dbReference type="Pfam" id="PF09335">
    <property type="entry name" value="VTT_dom"/>
    <property type="match status" value="1"/>
</dbReference>
<evidence type="ECO:0000256" key="6">
    <source>
        <dbReference type="RuleBase" id="RU366058"/>
    </source>
</evidence>
<dbReference type="EMBL" id="JBHTKX010000001">
    <property type="protein sequence ID" value="MFD1126931.1"/>
    <property type="molecule type" value="Genomic_DNA"/>
</dbReference>
<evidence type="ECO:0000259" key="7">
    <source>
        <dbReference type="Pfam" id="PF09335"/>
    </source>
</evidence>
<keyword evidence="4 6" id="KW-1133">Transmembrane helix</keyword>
<keyword evidence="2 6" id="KW-1003">Cell membrane</keyword>
<sequence>MMKKWLLLTLLYLPALVFLLLYRNEVMSWAQDHANYMNLTLIATLFALFPVLPYKLVIGLLGYSFGAVMGGVVTWLGTTIASIVVYLMFRWLFQDKGRLYLERIPVISRLTTLFEQHTFSTILLARMLPIVPQMGVNIYAGTASLPFWSYLLATSVGKLPSIALYAYAGGNLLEHPLQTAGIALIYIMMLVIAFAVYKIRLKQIQGPC</sequence>
<evidence type="ECO:0000256" key="3">
    <source>
        <dbReference type="ARBA" id="ARBA00022692"/>
    </source>
</evidence>